<dbReference type="InterPro" id="IPR008972">
    <property type="entry name" value="Cupredoxin"/>
</dbReference>
<evidence type="ECO:0000256" key="2">
    <source>
        <dbReference type="ARBA" id="ARBA00004271"/>
    </source>
</evidence>
<reference evidence="17" key="1">
    <citation type="journal article" date="2020" name="Plant Biotechnol. J.">
        <title>The pomegranate (Punica granatum L.) draft genome dissects genetic divergence between soft- and hard-seeded cultivars.</title>
        <authorList>
            <person name="Luo X."/>
            <person name="Li H."/>
            <person name="Wu Z."/>
            <person name="Yao W."/>
            <person name="Zhao P."/>
            <person name="Cao D."/>
            <person name="Yu H."/>
            <person name="Li K."/>
            <person name="Poudel K."/>
            <person name="Zhao D."/>
            <person name="Zhang F."/>
            <person name="Xia X."/>
            <person name="Chen L."/>
            <person name="Wang Q."/>
            <person name="Jing D."/>
            <person name="Cao S."/>
        </authorList>
    </citation>
    <scope>NUCLEOTIDE SEQUENCE [LARGE SCALE GENOMIC DNA]</scope>
    <source>
        <strain evidence="17">cv. Tunisia</strain>
    </source>
</reference>
<dbReference type="PANTHER" id="PTHR11709">
    <property type="entry name" value="MULTI-COPPER OXIDASE"/>
    <property type="match status" value="1"/>
</dbReference>
<evidence type="ECO:0000256" key="4">
    <source>
        <dbReference type="ARBA" id="ARBA00012297"/>
    </source>
</evidence>
<comment type="similarity">
    <text evidence="3 13">Belongs to the multicopper oxidase family.</text>
</comment>
<dbReference type="InterPro" id="IPR033138">
    <property type="entry name" value="Cu_oxidase_CS"/>
</dbReference>
<dbReference type="EC" id="1.10.3.2" evidence="4 13"/>
<dbReference type="Pfam" id="PF07732">
    <property type="entry name" value="Cu-oxidase_3"/>
    <property type="match status" value="1"/>
</dbReference>
<reference evidence="18" key="2">
    <citation type="submission" date="2025-08" db="UniProtKB">
        <authorList>
            <consortium name="RefSeq"/>
        </authorList>
    </citation>
    <scope>IDENTIFICATION</scope>
    <source>
        <tissue evidence="18">Leaf</tissue>
    </source>
</reference>
<dbReference type="CDD" id="cd13875">
    <property type="entry name" value="CuRO_2_LCC_plant"/>
    <property type="match status" value="1"/>
</dbReference>
<evidence type="ECO:0000256" key="7">
    <source>
        <dbReference type="ARBA" id="ARBA00022723"/>
    </source>
</evidence>
<evidence type="ECO:0000256" key="3">
    <source>
        <dbReference type="ARBA" id="ARBA00010609"/>
    </source>
</evidence>
<dbReference type="GeneID" id="116206216"/>
<feature type="domain" description="Plastocyanin-like" evidence="15">
    <location>
        <begin position="441"/>
        <end position="572"/>
    </location>
</feature>
<evidence type="ECO:0000256" key="12">
    <source>
        <dbReference type="ARBA" id="ARBA00023185"/>
    </source>
</evidence>
<keyword evidence="8 13" id="KW-0677">Repeat</keyword>
<dbReference type="CDD" id="cd13897">
    <property type="entry name" value="CuRO_3_LCC_plant"/>
    <property type="match status" value="1"/>
</dbReference>
<dbReference type="InterPro" id="IPR034285">
    <property type="entry name" value="CuRO_2_LCC"/>
</dbReference>
<accession>A0A6P8DCD9</accession>
<evidence type="ECO:0000259" key="15">
    <source>
        <dbReference type="Pfam" id="PF07731"/>
    </source>
</evidence>
<proteinExistence type="inferred from homology"/>
<evidence type="ECO:0000256" key="5">
    <source>
        <dbReference type="ARBA" id="ARBA00022523"/>
    </source>
</evidence>
<dbReference type="GO" id="GO:0005507">
    <property type="term" value="F:copper ion binding"/>
    <property type="evidence" value="ECO:0007669"/>
    <property type="project" value="InterPro"/>
</dbReference>
<evidence type="ECO:0000256" key="8">
    <source>
        <dbReference type="ARBA" id="ARBA00022737"/>
    </source>
</evidence>
<dbReference type="InterPro" id="IPR002355">
    <property type="entry name" value="Cu_oxidase_Cu_BS"/>
</dbReference>
<gene>
    <name evidence="18" type="primary">LOC116206216</name>
</gene>
<dbReference type="PANTHER" id="PTHR11709:SF379">
    <property type="entry name" value="LACCASE"/>
    <property type="match status" value="1"/>
</dbReference>
<evidence type="ECO:0000256" key="13">
    <source>
        <dbReference type="RuleBase" id="RU361119"/>
    </source>
</evidence>
<dbReference type="GO" id="GO:0048046">
    <property type="term" value="C:apoplast"/>
    <property type="evidence" value="ECO:0007669"/>
    <property type="project" value="UniProtKB-SubCell"/>
</dbReference>
<dbReference type="InterPro" id="IPR001117">
    <property type="entry name" value="Cu-oxidase_2nd"/>
</dbReference>
<dbReference type="InterPro" id="IPR034289">
    <property type="entry name" value="CuRO_3_LCC"/>
</dbReference>
<name>A0A6P8DCD9_PUNGR</name>
<comment type="catalytic activity">
    <reaction evidence="1 13">
        <text>4 hydroquinone + O2 = 4 benzosemiquinone + 2 H2O</text>
        <dbReference type="Rhea" id="RHEA:11276"/>
        <dbReference type="ChEBI" id="CHEBI:15377"/>
        <dbReference type="ChEBI" id="CHEBI:15379"/>
        <dbReference type="ChEBI" id="CHEBI:17594"/>
        <dbReference type="ChEBI" id="CHEBI:17977"/>
        <dbReference type="EC" id="1.10.3.2"/>
    </reaction>
</comment>
<dbReference type="CDD" id="cd13849">
    <property type="entry name" value="CuRO_1_LCC_plant"/>
    <property type="match status" value="1"/>
</dbReference>
<keyword evidence="10 13" id="KW-0186">Copper</keyword>
<evidence type="ECO:0000256" key="11">
    <source>
        <dbReference type="ARBA" id="ARBA00023180"/>
    </source>
</evidence>
<feature type="domain" description="Plastocyanin-like" evidence="14">
    <location>
        <begin position="180"/>
        <end position="331"/>
    </location>
</feature>
<dbReference type="OrthoDB" id="2121828at2759"/>
<dbReference type="InterPro" id="IPR011706">
    <property type="entry name" value="Cu-oxidase_C"/>
</dbReference>
<evidence type="ECO:0000256" key="6">
    <source>
        <dbReference type="ARBA" id="ARBA00022525"/>
    </source>
</evidence>
<dbReference type="GO" id="GO:0052716">
    <property type="term" value="F:hydroquinone:oxygen oxidoreductase activity"/>
    <property type="evidence" value="ECO:0007669"/>
    <property type="project" value="UniProtKB-EC"/>
</dbReference>
<dbReference type="NCBIfam" id="TIGR03389">
    <property type="entry name" value="laccase"/>
    <property type="match status" value="1"/>
</dbReference>
<dbReference type="Pfam" id="PF00394">
    <property type="entry name" value="Cu-oxidase"/>
    <property type="match status" value="1"/>
</dbReference>
<dbReference type="InterPro" id="IPR034288">
    <property type="entry name" value="CuRO_1_LCC"/>
</dbReference>
<keyword evidence="12 13" id="KW-0439">Lignin degradation</keyword>
<evidence type="ECO:0000259" key="14">
    <source>
        <dbReference type="Pfam" id="PF00394"/>
    </source>
</evidence>
<dbReference type="Pfam" id="PF07731">
    <property type="entry name" value="Cu-oxidase_2"/>
    <property type="match status" value="1"/>
</dbReference>
<dbReference type="InterPro" id="IPR045087">
    <property type="entry name" value="Cu-oxidase_fam"/>
</dbReference>
<dbReference type="SUPFAM" id="SSF49503">
    <property type="entry name" value="Cupredoxins"/>
    <property type="match status" value="3"/>
</dbReference>
<dbReference type="InterPro" id="IPR017761">
    <property type="entry name" value="Laccase"/>
</dbReference>
<dbReference type="PROSITE" id="PS00080">
    <property type="entry name" value="MULTICOPPER_OXIDASE2"/>
    <property type="match status" value="1"/>
</dbReference>
<feature type="domain" description="Plastocyanin-like" evidence="16">
    <location>
        <begin position="53"/>
        <end position="164"/>
    </location>
</feature>
<sequence length="614" mass="68981">MHALLRRSMENRRPAARPMASELLILLMFLVAVAATFLVPVQGAVHYYDFVLKEKNFTRLCNTQRMLVVNDSLPGPMVRVHKGDTMYVNVYNEGDHAITIHWHGVKQPGNPWSDGPEYITQCPIQPGTNFTYEVIFSNEEGTLWWHAHSDWSRHSIYGAIVIDPVNGTTYPFPAPDGEEILILGSWYDFNVNEEVDEDLITGGNLPDSDAYMINGQPGDFCNCSRESTYRWVVDYGKTYLLRIVNAVMNAELFLAIADHNLTVVGMDGNYVKPFVTGYIMISPGQTINVLLTANKMPGHYYIVVHNFDTTPTDAAEFFDHANASAILMYSGDYSAPDSPIYPSQLPYYEDYNAGNAFLAKLRSLADEQHPVNVPMNITTRMFITVSMNIIPCPNQSCDGPVGDKIASSMNNISFVNPGMDILQAYYRNLRGFYTPDFPNWPPTMFNFTEHGLPYSLAVPQKATKVKMLNYNEEVEITFQGTALINASENHPMHMHGYSFYVVGSGIGNFDNVTDPLSFNLVDPVEVNTVSVPKKGWATIRFKASNPGVWLWHCHLDRHLSWGMDTAMIVKNGDTPETSLRRPPANMPKCDVPFASWLQSLDDSDEELAQLFGQQ</sequence>
<evidence type="ECO:0000313" key="17">
    <source>
        <dbReference type="Proteomes" id="UP000515151"/>
    </source>
</evidence>
<dbReference type="AlphaFoldDB" id="A0A6P8DCD9"/>
<keyword evidence="7 13" id="KW-0479">Metal-binding</keyword>
<protein>
    <recommendedName>
        <fullName evidence="4 13">Laccase</fullName>
        <ecNumber evidence="4 13">1.10.3.2</ecNumber>
    </recommendedName>
    <alternativeName>
        <fullName evidence="13">Benzenediol:oxygen oxidoreductase</fullName>
    </alternativeName>
    <alternativeName>
        <fullName evidence="13">Diphenol oxidase</fullName>
    </alternativeName>
    <alternativeName>
        <fullName evidence="13">Urishiol oxidase</fullName>
    </alternativeName>
</protein>
<keyword evidence="5 13" id="KW-0052">Apoplast</keyword>
<keyword evidence="11" id="KW-0325">Glycoprotein</keyword>
<keyword evidence="17" id="KW-1185">Reference proteome</keyword>
<evidence type="ECO:0000313" key="18">
    <source>
        <dbReference type="RefSeq" id="XP_031394887.1"/>
    </source>
</evidence>
<comment type="function">
    <text evidence="13">Lignin degradation and detoxification of lignin-derived products.</text>
</comment>
<comment type="cofactor">
    <cofactor evidence="13">
        <name>Cu cation</name>
        <dbReference type="ChEBI" id="CHEBI:23378"/>
    </cofactor>
    <text evidence="13">Binds 4 Cu cations per monomer.</text>
</comment>
<dbReference type="Gene3D" id="2.60.40.420">
    <property type="entry name" value="Cupredoxins - blue copper proteins"/>
    <property type="match status" value="3"/>
</dbReference>
<dbReference type="InterPro" id="IPR011707">
    <property type="entry name" value="Cu-oxidase-like_N"/>
</dbReference>
<evidence type="ECO:0000256" key="10">
    <source>
        <dbReference type="ARBA" id="ARBA00023008"/>
    </source>
</evidence>
<dbReference type="GO" id="GO:0046274">
    <property type="term" value="P:lignin catabolic process"/>
    <property type="evidence" value="ECO:0007669"/>
    <property type="project" value="UniProtKB-KW"/>
</dbReference>
<keyword evidence="6 13" id="KW-0964">Secreted</keyword>
<keyword evidence="9 13" id="KW-0560">Oxidoreductase</keyword>
<dbReference type="Proteomes" id="UP000515151">
    <property type="component" value="Chromosome 4"/>
</dbReference>
<dbReference type="RefSeq" id="XP_031394887.1">
    <property type="nucleotide sequence ID" value="XM_031539027.1"/>
</dbReference>
<organism evidence="17 18">
    <name type="scientific">Punica granatum</name>
    <name type="common">Pomegranate</name>
    <dbReference type="NCBI Taxonomy" id="22663"/>
    <lineage>
        <taxon>Eukaryota</taxon>
        <taxon>Viridiplantae</taxon>
        <taxon>Streptophyta</taxon>
        <taxon>Embryophyta</taxon>
        <taxon>Tracheophyta</taxon>
        <taxon>Spermatophyta</taxon>
        <taxon>Magnoliopsida</taxon>
        <taxon>eudicotyledons</taxon>
        <taxon>Gunneridae</taxon>
        <taxon>Pentapetalae</taxon>
        <taxon>rosids</taxon>
        <taxon>malvids</taxon>
        <taxon>Myrtales</taxon>
        <taxon>Lythraceae</taxon>
        <taxon>Punica</taxon>
    </lineage>
</organism>
<evidence type="ECO:0000259" key="16">
    <source>
        <dbReference type="Pfam" id="PF07732"/>
    </source>
</evidence>
<dbReference type="PROSITE" id="PS00079">
    <property type="entry name" value="MULTICOPPER_OXIDASE1"/>
    <property type="match status" value="1"/>
</dbReference>
<evidence type="ECO:0000256" key="1">
    <source>
        <dbReference type="ARBA" id="ARBA00000349"/>
    </source>
</evidence>
<comment type="subcellular location">
    <subcellularLocation>
        <location evidence="2 13">Secreted</location>
        <location evidence="2 13">Extracellular space</location>
        <location evidence="2 13">Apoplast</location>
    </subcellularLocation>
</comment>
<evidence type="ECO:0000256" key="9">
    <source>
        <dbReference type="ARBA" id="ARBA00023002"/>
    </source>
</evidence>